<dbReference type="EMBL" id="CP071091">
    <property type="protein sequence ID" value="QSQ14159.1"/>
    <property type="molecule type" value="Genomic_DNA"/>
</dbReference>
<accession>A0ABX7N5Y7</accession>
<gene>
    <name evidence="2" type="ORF">JY572_38600</name>
</gene>
<dbReference type="RefSeq" id="WP_206715953.1">
    <property type="nucleotide sequence ID" value="NZ_CP071091.1"/>
</dbReference>
<evidence type="ECO:0000256" key="1">
    <source>
        <dbReference type="SAM" id="MobiDB-lite"/>
    </source>
</evidence>
<organism evidence="2 3">
    <name type="scientific">Myxococcus landrumensis</name>
    <dbReference type="NCBI Taxonomy" id="2813577"/>
    <lineage>
        <taxon>Bacteria</taxon>
        <taxon>Pseudomonadati</taxon>
        <taxon>Myxococcota</taxon>
        <taxon>Myxococcia</taxon>
        <taxon>Myxococcales</taxon>
        <taxon>Cystobacterineae</taxon>
        <taxon>Myxococcaceae</taxon>
        <taxon>Myxococcus</taxon>
    </lineage>
</organism>
<sequence>MAPITRLESPTRKYVQAPPPRTTTAPESAPQQSTRPGADRYRDSFEAPSARGVNAIEGGKSDAAALRTQRDLSGARQQLGKDQHALEGRERKLAEARRGFNDRTATPAQVKQLTELHKAVNDARKQVESSEKKVSQLEKEEAGQVAASPQAVEKARFQVFTERFAELEKVHGKEKAATLARQTYYNSPAWNAGRGSSPASKADINAAGLPHDPKYVPGLAVSGYSGESRTPDGKQVDLGHVAAAIDWQVNKDKVPSSLNPFNLDTVTLTGDVASAINRVRDGTNAGTSLAAAIKSEGDGDWNGDIDGLNIAKRLANNPGASIGQTLKDYYGTGAYQNRVDEFAKHSKYIQRDANGTPGRTASGAYAVDTQKLAQEAKSFARVLGLGGYVDEGTALGVAKAWEQWLSQNTVHTKPTMSAA</sequence>
<protein>
    <submittedName>
        <fullName evidence="2">Uncharacterized protein</fullName>
    </submittedName>
</protein>
<evidence type="ECO:0000313" key="2">
    <source>
        <dbReference type="EMBL" id="QSQ14159.1"/>
    </source>
</evidence>
<reference evidence="2 3" key="1">
    <citation type="submission" date="2021-02" db="EMBL/GenBank/DDBJ databases">
        <title>De Novo genome assembly of isolated myxobacteria.</title>
        <authorList>
            <person name="Stevens D.C."/>
        </authorList>
    </citation>
    <scope>NUCLEOTIDE SEQUENCE [LARGE SCALE GENOMIC DNA]</scope>
    <source>
        <strain evidence="2 3">SCHIC003</strain>
    </source>
</reference>
<feature type="compositionally biased region" description="Polar residues" evidence="1">
    <location>
        <begin position="103"/>
        <end position="112"/>
    </location>
</feature>
<keyword evidence="3" id="KW-1185">Reference proteome</keyword>
<feature type="region of interest" description="Disordered" evidence="1">
    <location>
        <begin position="1"/>
        <end position="151"/>
    </location>
</feature>
<name>A0ABX7N5Y7_9BACT</name>
<dbReference type="Proteomes" id="UP000663090">
    <property type="component" value="Chromosome"/>
</dbReference>
<evidence type="ECO:0000313" key="3">
    <source>
        <dbReference type="Proteomes" id="UP000663090"/>
    </source>
</evidence>
<proteinExistence type="predicted"/>
<feature type="compositionally biased region" description="Basic and acidic residues" evidence="1">
    <location>
        <begin position="114"/>
        <end position="142"/>
    </location>
</feature>
<feature type="compositionally biased region" description="Basic and acidic residues" evidence="1">
    <location>
        <begin position="79"/>
        <end position="101"/>
    </location>
</feature>
<feature type="compositionally biased region" description="Polar residues" evidence="1">
    <location>
        <begin position="22"/>
        <end position="35"/>
    </location>
</feature>